<name>A0A7R9EJH4_9NEOP</name>
<organism evidence="1">
    <name type="scientific">Timema monikensis</name>
    <dbReference type="NCBI Taxonomy" id="170555"/>
    <lineage>
        <taxon>Eukaryota</taxon>
        <taxon>Metazoa</taxon>
        <taxon>Ecdysozoa</taxon>
        <taxon>Arthropoda</taxon>
        <taxon>Hexapoda</taxon>
        <taxon>Insecta</taxon>
        <taxon>Pterygota</taxon>
        <taxon>Neoptera</taxon>
        <taxon>Polyneoptera</taxon>
        <taxon>Phasmatodea</taxon>
        <taxon>Timematodea</taxon>
        <taxon>Timematoidea</taxon>
        <taxon>Timematidae</taxon>
        <taxon>Timema</taxon>
    </lineage>
</organism>
<dbReference type="EMBL" id="OB799168">
    <property type="protein sequence ID" value="CAD7435159.1"/>
    <property type="molecule type" value="Genomic_DNA"/>
</dbReference>
<dbReference type="AlphaFoldDB" id="A0A7R9EJH4"/>
<sequence>MTSIKYVLGILEPIEPPSRREVGLHLLIADDNPTPHCAHVVMQCPERNDIVLMEFPVHSLHRDPLEYGLEILKQTILCLSHSHENVQQFISGASLDSTIVSEETIPAQVQQQILTIINNDYQRNTQQYIEDNIFEFAEFVYADIDVTNYFRYYLDDITIIDIKNYASDFLKDRQSLLLEQNIEVMSLDDIHTNIDTVSNGSFELSITNRSLGDFTSMQQLGNALYSYNETAEYFNLNTYVTEDTEVVSGDGVAQEVREQIETVIKETYFYKDWDAIDTYISMYMAGRSRDEDLNINDYIHQ</sequence>
<evidence type="ECO:0000313" key="1">
    <source>
        <dbReference type="EMBL" id="CAD7435159.1"/>
    </source>
</evidence>
<accession>A0A7R9EJH4</accession>
<gene>
    <name evidence="1" type="ORF">TMSB3V08_LOCUS11807</name>
</gene>
<reference evidence="1" key="1">
    <citation type="submission" date="2020-11" db="EMBL/GenBank/DDBJ databases">
        <authorList>
            <person name="Tran Van P."/>
        </authorList>
    </citation>
    <scope>NUCLEOTIDE SEQUENCE</scope>
</reference>
<protein>
    <submittedName>
        <fullName evidence="1">Uncharacterized protein</fullName>
    </submittedName>
</protein>
<proteinExistence type="predicted"/>